<dbReference type="EMBL" id="CP003261">
    <property type="protein sequence ID" value="AGK95654.1"/>
    <property type="molecule type" value="Genomic_DNA"/>
</dbReference>
<dbReference type="InterPro" id="IPR001845">
    <property type="entry name" value="HTH_ArsR_DNA-bd_dom"/>
</dbReference>
<proteinExistence type="predicted"/>
<dbReference type="KEGG" id="cpas:Clopa_0606"/>
<evidence type="ECO:0000256" key="1">
    <source>
        <dbReference type="ARBA" id="ARBA00023015"/>
    </source>
</evidence>
<dbReference type="NCBIfam" id="NF033788">
    <property type="entry name" value="HTH_metalloreg"/>
    <property type="match status" value="1"/>
</dbReference>
<evidence type="ECO:0000256" key="3">
    <source>
        <dbReference type="ARBA" id="ARBA00023163"/>
    </source>
</evidence>
<gene>
    <name evidence="5" type="ORF">Clopa_0606</name>
</gene>
<dbReference type="PROSITE" id="PS50987">
    <property type="entry name" value="HTH_ARSR_2"/>
    <property type="match status" value="1"/>
</dbReference>
<dbReference type="eggNOG" id="COG0640">
    <property type="taxonomic scope" value="Bacteria"/>
</dbReference>
<dbReference type="STRING" id="86416.Clopa_0606"/>
<dbReference type="InterPro" id="IPR036388">
    <property type="entry name" value="WH-like_DNA-bd_sf"/>
</dbReference>
<keyword evidence="1" id="KW-0805">Transcription regulation</keyword>
<accession>R4K550</accession>
<dbReference type="GO" id="GO:0003700">
    <property type="term" value="F:DNA-binding transcription factor activity"/>
    <property type="evidence" value="ECO:0007669"/>
    <property type="project" value="InterPro"/>
</dbReference>
<evidence type="ECO:0000256" key="2">
    <source>
        <dbReference type="ARBA" id="ARBA00023125"/>
    </source>
</evidence>
<evidence type="ECO:0000259" key="4">
    <source>
        <dbReference type="PROSITE" id="PS50987"/>
    </source>
</evidence>
<dbReference type="InterPro" id="IPR011991">
    <property type="entry name" value="ArsR-like_HTH"/>
</dbReference>
<keyword evidence="2" id="KW-0238">DNA-binding</keyword>
<sequence>MRKPINNILQCINDCYMIVIEYVNMIYSKYDKEATILNLIQVMKALSDETRIRILNILRDGELCVCELEEILDITQSNVSRHLTKLTNAKILDYYKVTKYVYYMVNENTLAEYPFIKEIIEKETMKLEQCKIDYERLKKYKSSGLNCDDLKAGKVCFCDNHME</sequence>
<dbReference type="InterPro" id="IPR051081">
    <property type="entry name" value="HTH_MetalResp_TranReg"/>
</dbReference>
<reference evidence="5 6" key="1">
    <citation type="submission" date="2012-01" db="EMBL/GenBank/DDBJ databases">
        <title>Complete sequence of chromosome of Clostridium pasteurianum BC1.</title>
        <authorList>
            <consortium name="US DOE Joint Genome Institute"/>
            <person name="Lucas S."/>
            <person name="Han J."/>
            <person name="Lapidus A."/>
            <person name="Cheng J.-F."/>
            <person name="Goodwin L."/>
            <person name="Pitluck S."/>
            <person name="Peters L."/>
            <person name="Mikhailova N."/>
            <person name="Teshima H."/>
            <person name="Detter J.C."/>
            <person name="Han C."/>
            <person name="Tapia R."/>
            <person name="Land M."/>
            <person name="Hauser L."/>
            <person name="Kyrpides N."/>
            <person name="Ivanova N."/>
            <person name="Pagani I."/>
            <person name="Dunn J."/>
            <person name="Taghavi S."/>
            <person name="Francis A."/>
            <person name="van der Lelie D."/>
            <person name="Woyke T."/>
        </authorList>
    </citation>
    <scope>NUCLEOTIDE SEQUENCE [LARGE SCALE GENOMIC DNA]</scope>
    <source>
        <strain evidence="5 6">BC1</strain>
    </source>
</reference>
<dbReference type="SUPFAM" id="SSF46785">
    <property type="entry name" value="Winged helix' DNA-binding domain"/>
    <property type="match status" value="1"/>
</dbReference>
<dbReference type="PANTHER" id="PTHR33154">
    <property type="entry name" value="TRANSCRIPTIONAL REGULATOR, ARSR FAMILY"/>
    <property type="match status" value="1"/>
</dbReference>
<dbReference type="GO" id="GO:0003677">
    <property type="term" value="F:DNA binding"/>
    <property type="evidence" value="ECO:0007669"/>
    <property type="project" value="UniProtKB-KW"/>
</dbReference>
<evidence type="ECO:0000313" key="5">
    <source>
        <dbReference type="EMBL" id="AGK95654.1"/>
    </source>
</evidence>
<dbReference type="InterPro" id="IPR036390">
    <property type="entry name" value="WH_DNA-bd_sf"/>
</dbReference>
<dbReference type="Proteomes" id="UP000013523">
    <property type="component" value="Chromosome"/>
</dbReference>
<dbReference type="PANTHER" id="PTHR33154:SF18">
    <property type="entry name" value="ARSENICAL RESISTANCE OPERON REPRESSOR"/>
    <property type="match status" value="1"/>
</dbReference>
<dbReference type="Gene3D" id="1.10.10.10">
    <property type="entry name" value="Winged helix-like DNA-binding domain superfamily/Winged helix DNA-binding domain"/>
    <property type="match status" value="1"/>
</dbReference>
<keyword evidence="6" id="KW-1185">Reference proteome</keyword>
<organism evidence="5 6">
    <name type="scientific">Clostridium pasteurianum BC1</name>
    <dbReference type="NCBI Taxonomy" id="86416"/>
    <lineage>
        <taxon>Bacteria</taxon>
        <taxon>Bacillati</taxon>
        <taxon>Bacillota</taxon>
        <taxon>Clostridia</taxon>
        <taxon>Eubacteriales</taxon>
        <taxon>Clostridiaceae</taxon>
        <taxon>Clostridium</taxon>
    </lineage>
</organism>
<name>R4K550_CLOPA</name>
<feature type="domain" description="HTH arsR-type" evidence="4">
    <location>
        <begin position="31"/>
        <end position="131"/>
    </location>
</feature>
<keyword evidence="3" id="KW-0804">Transcription</keyword>
<dbReference type="SMART" id="SM00418">
    <property type="entry name" value="HTH_ARSR"/>
    <property type="match status" value="1"/>
</dbReference>
<protein>
    <submittedName>
        <fullName evidence="5">Putative transcriptional regulator</fullName>
    </submittedName>
</protein>
<dbReference type="Pfam" id="PF01022">
    <property type="entry name" value="HTH_5"/>
    <property type="match status" value="1"/>
</dbReference>
<dbReference type="HOGENOM" id="CLU_097806_3_1_9"/>
<dbReference type="PATRIC" id="fig|86416.3.peg.588"/>
<dbReference type="CDD" id="cd00090">
    <property type="entry name" value="HTH_ARSR"/>
    <property type="match status" value="1"/>
</dbReference>
<dbReference type="AlphaFoldDB" id="R4K550"/>
<evidence type="ECO:0000313" key="6">
    <source>
        <dbReference type="Proteomes" id="UP000013523"/>
    </source>
</evidence>
<dbReference type="PRINTS" id="PR00778">
    <property type="entry name" value="HTHARSR"/>
</dbReference>